<dbReference type="EMBL" id="MNCJ02000322">
    <property type="protein sequence ID" value="KAF5797479.1"/>
    <property type="molecule type" value="Genomic_DNA"/>
</dbReference>
<sequence>MSAEKCMVCDETVDDEDEISYAAADGVWFHNQCFICSQCGEQLSEDNYSLSDGVLYCKPHFDEKVRNNRRLPRGVSLPKPSELKTSSRLSSIFFKAQSKRVASKLPPSEKRKLPLSISDANVYGAYASDHLTTTNQPHLSVGFGGQLDQITTMNLFMQNPALHGLLARVSNQTEINSQDFLKNTLEQLTQNPEMMNALSQLGQQMGDNQDLGSMFSTMSCSNGDGDLDMSLMFQQIMPLFSQATSSRLLENNRPMKHERHRRCYSDTASINCISIDCQMNIKEAAQKIHDEYPALDIFSSMVESVALLDDNVYDVYGLADLCSDEELAEEFMVMLKRDVCRRLGKRYDSCTSVS</sequence>
<dbReference type="OrthoDB" id="1679758at2759"/>
<proteinExistence type="predicted"/>
<evidence type="ECO:0000256" key="3">
    <source>
        <dbReference type="PROSITE-ProRule" id="PRU00125"/>
    </source>
</evidence>
<gene>
    <name evidence="6" type="ORF">HannXRQ_Chr07g0187031</name>
    <name evidence="5" type="ORF">HanXRQr2_Chr07g0281051</name>
</gene>
<dbReference type="STRING" id="4232.A0A251U983"/>
<keyword evidence="3" id="KW-0440">LIM domain</keyword>
<evidence type="ECO:0000313" key="7">
    <source>
        <dbReference type="Proteomes" id="UP000215914"/>
    </source>
</evidence>
<reference evidence="5 7" key="1">
    <citation type="journal article" date="2017" name="Nature">
        <title>The sunflower genome provides insights into oil metabolism, flowering and Asterid evolution.</title>
        <authorList>
            <person name="Badouin H."/>
            <person name="Gouzy J."/>
            <person name="Grassa C.J."/>
            <person name="Murat F."/>
            <person name="Staton S.E."/>
            <person name="Cottret L."/>
            <person name="Lelandais-Briere C."/>
            <person name="Owens G.L."/>
            <person name="Carrere S."/>
            <person name="Mayjonade B."/>
            <person name="Legrand L."/>
            <person name="Gill N."/>
            <person name="Kane N.C."/>
            <person name="Bowers J.E."/>
            <person name="Hubner S."/>
            <person name="Bellec A."/>
            <person name="Berard A."/>
            <person name="Berges H."/>
            <person name="Blanchet N."/>
            <person name="Boniface M.C."/>
            <person name="Brunel D."/>
            <person name="Catrice O."/>
            <person name="Chaidir N."/>
            <person name="Claudel C."/>
            <person name="Donnadieu C."/>
            <person name="Faraut T."/>
            <person name="Fievet G."/>
            <person name="Helmstetter N."/>
            <person name="King M."/>
            <person name="Knapp S.J."/>
            <person name="Lai Z."/>
            <person name="Le Paslier M.C."/>
            <person name="Lippi Y."/>
            <person name="Lorenzon L."/>
            <person name="Mandel J.R."/>
            <person name="Marage G."/>
            <person name="Marchand G."/>
            <person name="Marquand E."/>
            <person name="Bret-Mestries E."/>
            <person name="Morien E."/>
            <person name="Nambeesan S."/>
            <person name="Nguyen T."/>
            <person name="Pegot-Espagnet P."/>
            <person name="Pouilly N."/>
            <person name="Raftis F."/>
            <person name="Sallet E."/>
            <person name="Schiex T."/>
            <person name="Thomas J."/>
            <person name="Vandecasteele C."/>
            <person name="Vares D."/>
            <person name="Vear F."/>
            <person name="Vautrin S."/>
            <person name="Crespi M."/>
            <person name="Mangin B."/>
            <person name="Burke J.M."/>
            <person name="Salse J."/>
            <person name="Munos S."/>
            <person name="Vincourt P."/>
            <person name="Rieseberg L.H."/>
            <person name="Langlade N.B."/>
        </authorList>
    </citation>
    <scope>NUCLEOTIDE SEQUENCE [LARGE SCALE GENOMIC DNA]</scope>
    <source>
        <strain evidence="7">cv. SF193</strain>
        <tissue evidence="5">Leaves</tissue>
    </source>
</reference>
<feature type="domain" description="LIM zinc-binding" evidence="4">
    <location>
        <begin position="4"/>
        <end position="67"/>
    </location>
</feature>
<dbReference type="GO" id="GO:0071818">
    <property type="term" value="C:BAT3 complex"/>
    <property type="evidence" value="ECO:0000318"/>
    <property type="project" value="GO_Central"/>
</dbReference>
<dbReference type="InterPro" id="IPR001781">
    <property type="entry name" value="Znf_LIM"/>
</dbReference>
<evidence type="ECO:0000313" key="5">
    <source>
        <dbReference type="EMBL" id="KAF5797479.1"/>
    </source>
</evidence>
<dbReference type="GO" id="GO:0031593">
    <property type="term" value="F:polyubiquitin modification-dependent protein binding"/>
    <property type="evidence" value="ECO:0000318"/>
    <property type="project" value="GO_Central"/>
</dbReference>
<dbReference type="GO" id="GO:0046872">
    <property type="term" value="F:metal ion binding"/>
    <property type="evidence" value="ECO:0007669"/>
    <property type="project" value="UniProtKB-KW"/>
</dbReference>
<dbReference type="PROSITE" id="PS00478">
    <property type="entry name" value="LIM_DOMAIN_1"/>
    <property type="match status" value="1"/>
</dbReference>
<reference evidence="5" key="3">
    <citation type="submission" date="2020-06" db="EMBL/GenBank/DDBJ databases">
        <title>Helianthus annuus Genome sequencing and assembly Release 2.</title>
        <authorList>
            <person name="Gouzy J."/>
            <person name="Langlade N."/>
            <person name="Munos S."/>
        </authorList>
    </citation>
    <scope>NUCLEOTIDE SEQUENCE</scope>
    <source>
        <tissue evidence="5">Leaves</tissue>
    </source>
</reference>
<dbReference type="SMART" id="SM00132">
    <property type="entry name" value="LIM"/>
    <property type="match status" value="1"/>
</dbReference>
<dbReference type="PANTHER" id="PTHR15204:SF5">
    <property type="entry name" value="LARGE PROLINE-RICH PROTEIN BAG6 ISOFORM X1"/>
    <property type="match status" value="1"/>
</dbReference>
<organism evidence="6 7">
    <name type="scientific">Helianthus annuus</name>
    <name type="common">Common sunflower</name>
    <dbReference type="NCBI Taxonomy" id="4232"/>
    <lineage>
        <taxon>Eukaryota</taxon>
        <taxon>Viridiplantae</taxon>
        <taxon>Streptophyta</taxon>
        <taxon>Embryophyta</taxon>
        <taxon>Tracheophyta</taxon>
        <taxon>Spermatophyta</taxon>
        <taxon>Magnoliopsida</taxon>
        <taxon>eudicotyledons</taxon>
        <taxon>Gunneridae</taxon>
        <taxon>Pentapetalae</taxon>
        <taxon>asterids</taxon>
        <taxon>campanulids</taxon>
        <taxon>Asterales</taxon>
        <taxon>Asteraceae</taxon>
        <taxon>Asteroideae</taxon>
        <taxon>Heliantheae alliance</taxon>
        <taxon>Heliantheae</taxon>
        <taxon>Helianthus</taxon>
    </lineage>
</organism>
<dbReference type="Pfam" id="PF00412">
    <property type="entry name" value="LIM"/>
    <property type="match status" value="1"/>
</dbReference>
<dbReference type="GO" id="GO:0036503">
    <property type="term" value="P:ERAD pathway"/>
    <property type="evidence" value="ECO:0000318"/>
    <property type="project" value="GO_Central"/>
</dbReference>
<dbReference type="InParanoid" id="A0A251U983"/>
<accession>A0A251U983</accession>
<evidence type="ECO:0000256" key="1">
    <source>
        <dbReference type="ARBA" id="ARBA00022723"/>
    </source>
</evidence>
<dbReference type="PROSITE" id="PS50023">
    <property type="entry name" value="LIM_DOMAIN_2"/>
    <property type="match status" value="1"/>
</dbReference>
<name>A0A251U983_HELAN</name>
<evidence type="ECO:0000256" key="2">
    <source>
        <dbReference type="ARBA" id="ARBA00022833"/>
    </source>
</evidence>
<dbReference type="Gramene" id="mRNA:HanXRQr2_Chr07g0281051">
    <property type="protein sequence ID" value="mRNA:HanXRQr2_Chr07g0281051"/>
    <property type="gene ID" value="HanXRQr2_Chr07g0281051"/>
</dbReference>
<evidence type="ECO:0000313" key="6">
    <source>
        <dbReference type="EMBL" id="OTG19898.1"/>
    </source>
</evidence>
<reference evidence="6" key="2">
    <citation type="submission" date="2017-02" db="EMBL/GenBank/DDBJ databases">
        <title>Sunflower complete genome.</title>
        <authorList>
            <person name="Langlade N."/>
            <person name="Munos S."/>
        </authorList>
    </citation>
    <scope>NUCLEOTIDE SEQUENCE [LARGE SCALE GENOMIC DNA]</scope>
    <source>
        <tissue evidence="6">Leaves</tissue>
    </source>
</reference>
<protein>
    <submittedName>
        <fullName evidence="6">Putative zinc finger, LIM-type</fullName>
    </submittedName>
    <submittedName>
        <fullName evidence="5">Transcription factor interactor and regulator LIM family</fullName>
    </submittedName>
</protein>
<keyword evidence="7" id="KW-1185">Reference proteome</keyword>
<evidence type="ECO:0000259" key="4">
    <source>
        <dbReference type="PROSITE" id="PS50023"/>
    </source>
</evidence>
<dbReference type="Proteomes" id="UP000215914">
    <property type="component" value="Chromosome 7"/>
</dbReference>
<dbReference type="Gene3D" id="2.10.110.10">
    <property type="entry name" value="Cysteine Rich Protein"/>
    <property type="match status" value="1"/>
</dbReference>
<keyword evidence="2 3" id="KW-0862">Zinc</keyword>
<dbReference type="GO" id="GO:0051787">
    <property type="term" value="F:misfolded protein binding"/>
    <property type="evidence" value="ECO:0000318"/>
    <property type="project" value="GO_Central"/>
</dbReference>
<dbReference type="PANTHER" id="PTHR15204">
    <property type="entry name" value="LARGE PROLINE-RICH PROTEIN BAG6"/>
    <property type="match status" value="1"/>
</dbReference>
<dbReference type="SUPFAM" id="SSF57716">
    <property type="entry name" value="Glucocorticoid receptor-like (DNA-binding domain)"/>
    <property type="match status" value="1"/>
</dbReference>
<dbReference type="AlphaFoldDB" id="A0A251U983"/>
<keyword evidence="1 3" id="KW-0479">Metal-binding</keyword>
<dbReference type="EMBL" id="CM007896">
    <property type="protein sequence ID" value="OTG19898.1"/>
    <property type="molecule type" value="Genomic_DNA"/>
</dbReference>